<evidence type="ECO:0000313" key="1">
    <source>
        <dbReference type="EMBL" id="OLV15393.1"/>
    </source>
</evidence>
<dbReference type="EMBL" id="MSTI01000183">
    <property type="protein sequence ID" value="OLV15393.1"/>
    <property type="molecule type" value="Genomic_DNA"/>
</dbReference>
<evidence type="ECO:0000313" key="2">
    <source>
        <dbReference type="Proteomes" id="UP000186607"/>
    </source>
</evidence>
<dbReference type="RefSeq" id="WP_075837087.1">
    <property type="nucleotide sequence ID" value="NZ_MSTI01000183.1"/>
</dbReference>
<sequence length="226" mass="25502">MADLGFTRHIDAIRGGHFLRVVNYHNPPASSAQVLRRELQRLSEHFDSVSLQDLDSFFETGRWPGTRPVFMPVFYEGYRNSIDVAAPICDELGITGWFPVCTGFIDCPPAQQEFHAHAHDIGLVDEENDHGRLAMSWDEVQALSRRHVVTPHTASHVGLADVWNDEDFEREIFEPKRKMDAVTGQLAPAFSWLRGTACGLSPRHDAAIRAAGYRYHLGNTMIHRIA</sequence>
<proteinExistence type="predicted"/>
<dbReference type="CDD" id="cd10918">
    <property type="entry name" value="CE4_NodB_like_5s_6s"/>
    <property type="match status" value="1"/>
</dbReference>
<accession>A0A1U7NR42</accession>
<evidence type="ECO:0008006" key="3">
    <source>
        <dbReference type="Google" id="ProtNLM"/>
    </source>
</evidence>
<organism evidence="1 2">
    <name type="scientific">Deinococcus marmoris</name>
    <dbReference type="NCBI Taxonomy" id="249408"/>
    <lineage>
        <taxon>Bacteria</taxon>
        <taxon>Thermotogati</taxon>
        <taxon>Deinococcota</taxon>
        <taxon>Deinococci</taxon>
        <taxon>Deinococcales</taxon>
        <taxon>Deinococcaceae</taxon>
        <taxon>Deinococcus</taxon>
    </lineage>
</organism>
<dbReference type="PANTHER" id="PTHR34216:SF3">
    <property type="entry name" value="POLY-BETA-1,6-N-ACETYL-D-GLUCOSAMINE N-DEACETYLASE"/>
    <property type="match status" value="1"/>
</dbReference>
<dbReference type="STRING" id="249408.BOO71_0015079"/>
<gene>
    <name evidence="1" type="ORF">BOO71_0015079</name>
</gene>
<dbReference type="Proteomes" id="UP000186607">
    <property type="component" value="Unassembled WGS sequence"/>
</dbReference>
<dbReference type="Gene3D" id="3.20.20.370">
    <property type="entry name" value="Glycoside hydrolase/deacetylase"/>
    <property type="match status" value="1"/>
</dbReference>
<dbReference type="PANTHER" id="PTHR34216">
    <property type="match status" value="1"/>
</dbReference>
<dbReference type="InterPro" id="IPR051398">
    <property type="entry name" value="Polysacch_Deacetylase"/>
</dbReference>
<reference evidence="1 2" key="1">
    <citation type="submission" date="2017-01" db="EMBL/GenBank/DDBJ databases">
        <title>Genome Analysis of Deinococcus marmoris KOPRI26562.</title>
        <authorList>
            <person name="Kim J.H."/>
            <person name="Oh H.-M."/>
        </authorList>
    </citation>
    <scope>NUCLEOTIDE SEQUENCE [LARGE SCALE GENOMIC DNA]</scope>
    <source>
        <strain evidence="1 2">KOPRI26562</strain>
    </source>
</reference>
<dbReference type="InterPro" id="IPR011330">
    <property type="entry name" value="Glyco_hydro/deAcase_b/a-brl"/>
</dbReference>
<dbReference type="SUPFAM" id="SSF88713">
    <property type="entry name" value="Glycoside hydrolase/deacetylase"/>
    <property type="match status" value="1"/>
</dbReference>
<name>A0A1U7NR42_9DEIO</name>
<dbReference type="GO" id="GO:0005975">
    <property type="term" value="P:carbohydrate metabolic process"/>
    <property type="evidence" value="ECO:0007669"/>
    <property type="project" value="InterPro"/>
</dbReference>
<keyword evidence="2" id="KW-1185">Reference proteome</keyword>
<dbReference type="AlphaFoldDB" id="A0A1U7NR42"/>
<comment type="caution">
    <text evidence="1">The sequence shown here is derived from an EMBL/GenBank/DDBJ whole genome shotgun (WGS) entry which is preliminary data.</text>
</comment>
<protein>
    <recommendedName>
        <fullName evidence="3">NodB homology domain-containing protein</fullName>
    </recommendedName>
</protein>